<feature type="compositionally biased region" description="Polar residues" evidence="1">
    <location>
        <begin position="1"/>
        <end position="17"/>
    </location>
</feature>
<evidence type="ECO:0000313" key="2">
    <source>
        <dbReference type="EMBL" id="KAK4421608.1"/>
    </source>
</evidence>
<feature type="region of interest" description="Disordered" evidence="1">
    <location>
        <begin position="1"/>
        <end position="21"/>
    </location>
</feature>
<protein>
    <submittedName>
        <fullName evidence="2">Uncharacterized protein</fullName>
    </submittedName>
</protein>
<evidence type="ECO:0000256" key="1">
    <source>
        <dbReference type="SAM" id="MobiDB-lite"/>
    </source>
</evidence>
<dbReference type="AlphaFoldDB" id="A0AAE2CGS1"/>
<keyword evidence="3" id="KW-1185">Reference proteome</keyword>
<name>A0AAE2CGS1_9LAMI</name>
<dbReference type="Proteomes" id="UP001293254">
    <property type="component" value="Unassembled WGS sequence"/>
</dbReference>
<reference evidence="2" key="2">
    <citation type="journal article" date="2024" name="Plant">
        <title>Genomic evolution and insights into agronomic trait innovations of Sesamum species.</title>
        <authorList>
            <person name="Miao H."/>
            <person name="Wang L."/>
            <person name="Qu L."/>
            <person name="Liu H."/>
            <person name="Sun Y."/>
            <person name="Le M."/>
            <person name="Wang Q."/>
            <person name="Wei S."/>
            <person name="Zheng Y."/>
            <person name="Lin W."/>
            <person name="Duan Y."/>
            <person name="Cao H."/>
            <person name="Xiong S."/>
            <person name="Wang X."/>
            <person name="Wei L."/>
            <person name="Li C."/>
            <person name="Ma Q."/>
            <person name="Ju M."/>
            <person name="Zhao R."/>
            <person name="Li G."/>
            <person name="Mu C."/>
            <person name="Tian Q."/>
            <person name="Mei H."/>
            <person name="Zhang T."/>
            <person name="Gao T."/>
            <person name="Zhang H."/>
        </authorList>
    </citation>
    <scope>NUCLEOTIDE SEQUENCE</scope>
    <source>
        <strain evidence="2">3651</strain>
    </source>
</reference>
<organism evidence="2 3">
    <name type="scientific">Sesamum alatum</name>
    <dbReference type="NCBI Taxonomy" id="300844"/>
    <lineage>
        <taxon>Eukaryota</taxon>
        <taxon>Viridiplantae</taxon>
        <taxon>Streptophyta</taxon>
        <taxon>Embryophyta</taxon>
        <taxon>Tracheophyta</taxon>
        <taxon>Spermatophyta</taxon>
        <taxon>Magnoliopsida</taxon>
        <taxon>eudicotyledons</taxon>
        <taxon>Gunneridae</taxon>
        <taxon>Pentapetalae</taxon>
        <taxon>asterids</taxon>
        <taxon>lamiids</taxon>
        <taxon>Lamiales</taxon>
        <taxon>Pedaliaceae</taxon>
        <taxon>Sesamum</taxon>
    </lineage>
</organism>
<reference evidence="2" key="1">
    <citation type="submission" date="2020-06" db="EMBL/GenBank/DDBJ databases">
        <authorList>
            <person name="Li T."/>
            <person name="Hu X."/>
            <person name="Zhang T."/>
            <person name="Song X."/>
            <person name="Zhang H."/>
            <person name="Dai N."/>
            <person name="Sheng W."/>
            <person name="Hou X."/>
            <person name="Wei L."/>
        </authorList>
    </citation>
    <scope>NUCLEOTIDE SEQUENCE</scope>
    <source>
        <strain evidence="2">3651</strain>
        <tissue evidence="2">Leaf</tissue>
    </source>
</reference>
<comment type="caution">
    <text evidence="2">The sequence shown here is derived from an EMBL/GenBank/DDBJ whole genome shotgun (WGS) entry which is preliminary data.</text>
</comment>
<gene>
    <name evidence="2" type="ORF">Salat_2111400</name>
</gene>
<evidence type="ECO:0000313" key="3">
    <source>
        <dbReference type="Proteomes" id="UP001293254"/>
    </source>
</evidence>
<dbReference type="EMBL" id="JACGWO010000008">
    <property type="protein sequence ID" value="KAK4421608.1"/>
    <property type="molecule type" value="Genomic_DNA"/>
</dbReference>
<proteinExistence type="predicted"/>
<accession>A0AAE2CGS1</accession>
<sequence>MSIPSLKSQKTQSSINSLPPKPAATIVPSASIIAFRRLVSLPPISSSLLLPLPLLRAAHLKYLFQILFQTSKMGIKEGCYANWVCKTISRAPTSDKYEDLKQVVVYVDF</sequence>